<feature type="region of interest" description="Disordered" evidence="1">
    <location>
        <begin position="512"/>
        <end position="536"/>
    </location>
</feature>
<proteinExistence type="predicted"/>
<dbReference type="Proteomes" id="UP001249851">
    <property type="component" value="Unassembled WGS sequence"/>
</dbReference>
<feature type="compositionally biased region" description="Basic and acidic residues" evidence="1">
    <location>
        <begin position="1"/>
        <end position="13"/>
    </location>
</feature>
<evidence type="ECO:0000313" key="3">
    <source>
        <dbReference type="Proteomes" id="UP001249851"/>
    </source>
</evidence>
<reference evidence="2" key="2">
    <citation type="journal article" date="2023" name="Science">
        <title>Genomic signatures of disease resistance in endangered staghorn corals.</title>
        <authorList>
            <person name="Vollmer S.V."/>
            <person name="Selwyn J.D."/>
            <person name="Despard B.A."/>
            <person name="Roesel C.L."/>
        </authorList>
    </citation>
    <scope>NUCLEOTIDE SEQUENCE</scope>
    <source>
        <strain evidence="2">K2</strain>
    </source>
</reference>
<feature type="compositionally biased region" description="Polar residues" evidence="1">
    <location>
        <begin position="138"/>
        <end position="157"/>
    </location>
</feature>
<accession>A0AAD9V2A8</accession>
<feature type="region of interest" description="Disordered" evidence="1">
    <location>
        <begin position="1"/>
        <end position="170"/>
    </location>
</feature>
<feature type="compositionally biased region" description="Basic and acidic residues" evidence="1">
    <location>
        <begin position="512"/>
        <end position="531"/>
    </location>
</feature>
<protein>
    <submittedName>
        <fullName evidence="2">Uncharacterized protein</fullName>
    </submittedName>
</protein>
<organism evidence="2 3">
    <name type="scientific">Acropora cervicornis</name>
    <name type="common">Staghorn coral</name>
    <dbReference type="NCBI Taxonomy" id="6130"/>
    <lineage>
        <taxon>Eukaryota</taxon>
        <taxon>Metazoa</taxon>
        <taxon>Cnidaria</taxon>
        <taxon>Anthozoa</taxon>
        <taxon>Hexacorallia</taxon>
        <taxon>Scleractinia</taxon>
        <taxon>Astrocoeniina</taxon>
        <taxon>Acroporidae</taxon>
        <taxon>Acropora</taxon>
    </lineage>
</organism>
<feature type="compositionally biased region" description="Polar residues" evidence="1">
    <location>
        <begin position="69"/>
        <end position="85"/>
    </location>
</feature>
<keyword evidence="3" id="KW-1185">Reference proteome</keyword>
<evidence type="ECO:0000313" key="2">
    <source>
        <dbReference type="EMBL" id="KAK2558155.1"/>
    </source>
</evidence>
<dbReference type="AlphaFoldDB" id="A0AAD9V2A8"/>
<comment type="caution">
    <text evidence="2">The sequence shown here is derived from an EMBL/GenBank/DDBJ whole genome shotgun (WGS) entry which is preliminary data.</text>
</comment>
<feature type="region of interest" description="Disordered" evidence="1">
    <location>
        <begin position="588"/>
        <end position="625"/>
    </location>
</feature>
<dbReference type="EMBL" id="JARQWQ010000046">
    <property type="protein sequence ID" value="KAK2558155.1"/>
    <property type="molecule type" value="Genomic_DNA"/>
</dbReference>
<reference evidence="2" key="1">
    <citation type="journal article" date="2023" name="G3 (Bethesda)">
        <title>Whole genome assembly and annotation of the endangered Caribbean coral Acropora cervicornis.</title>
        <authorList>
            <person name="Selwyn J.D."/>
            <person name="Vollmer S.V."/>
        </authorList>
    </citation>
    <scope>NUCLEOTIDE SEQUENCE</scope>
    <source>
        <strain evidence="2">K2</strain>
    </source>
</reference>
<evidence type="ECO:0000256" key="1">
    <source>
        <dbReference type="SAM" id="MobiDB-lite"/>
    </source>
</evidence>
<gene>
    <name evidence="2" type="ORF">P5673_019739</name>
</gene>
<name>A0AAD9V2A8_ACRCE</name>
<feature type="compositionally biased region" description="Polar residues" evidence="1">
    <location>
        <begin position="116"/>
        <end position="130"/>
    </location>
</feature>
<sequence>MGLVKDTVKREVNAVDMGKQPALPATPASFLEKQLQGNQPLGPLASPPGAIEVSNQAANDESRIKETPGDSQYLNVPANKNQAPSRDQGVAPRTDTVTYSYQVPATREFDSMKVPEQTSPFRDSLQPKTNSEFDPKTQLETMSQNQQRSAEQENTFPQGLPPEVKSTKTTTPFFSNREHTLETLNTLNGTEKLSRQGSSFETNAGPDFNSQKQIEQIINLQDEADQGSSKQILSAERMGNQNNTPFHSNLLDNVNLTVESTFAGKTLQNGTQNQNELRKNGQALKYPANQDSDEVMETSINGPSAQGFPAQRENVFPPSEMQQTAETSSDMNEWEMNRNEMNRQDEQVQSYPLENAPDVVGKNTMQQPTEWLTSSSQPMSRVKELSPQARVASVEGNKDPESQERIALPPAIQTVGKETMQKLPDAMATVTSYTGAKPSEFMRADSPQVPTSADETQGQHTVQQMIPSPQGVPSLGTTMKQTPSVQPMPTVNEYLRYLTMFVTASPQRIPTVDESKMPKSQEVRPETEHFHNTLPFDNKEGIALGKVTEKPRNIPLKLESMLENTLEKQYDYILNNAYTAAQYEQSITTPNPNEITSFPKSLPSSSQPTAPDQYESLSFTEPSNQ</sequence>